<dbReference type="Pfam" id="PF13595">
    <property type="entry name" value="DUF4138"/>
    <property type="match status" value="1"/>
</dbReference>
<reference evidence="1 2" key="1">
    <citation type="submission" date="2018-06" db="EMBL/GenBank/DDBJ databases">
        <title>Genomic Encyclopedia of Archaeal and Bacterial Type Strains, Phase II (KMG-II): from individual species to whole genera.</title>
        <authorList>
            <person name="Goeker M."/>
        </authorList>
    </citation>
    <scope>NUCLEOTIDE SEQUENCE [LARGE SCALE GENOMIC DNA]</scope>
    <source>
        <strain evidence="1 2">DSM 15361</strain>
    </source>
</reference>
<accession>A0A2W7I7S2</accession>
<dbReference type="InterPro" id="IPR022298">
    <property type="entry name" value="Conjug_transposon_TraN"/>
</dbReference>
<evidence type="ECO:0000313" key="1">
    <source>
        <dbReference type="EMBL" id="PZW42714.1"/>
    </source>
</evidence>
<evidence type="ECO:0000313" key="2">
    <source>
        <dbReference type="Proteomes" id="UP000249542"/>
    </source>
</evidence>
<name>A0A2W7I7S2_9FLAO</name>
<keyword evidence="2" id="KW-1185">Reference proteome</keyword>
<dbReference type="Proteomes" id="UP000249542">
    <property type="component" value="Unassembled WGS sequence"/>
</dbReference>
<organism evidence="1 2">
    <name type="scientific">Mesonia algae</name>
    <dbReference type="NCBI Taxonomy" id="213248"/>
    <lineage>
        <taxon>Bacteria</taxon>
        <taxon>Pseudomonadati</taxon>
        <taxon>Bacteroidota</taxon>
        <taxon>Flavobacteriia</taxon>
        <taxon>Flavobacteriales</taxon>
        <taxon>Flavobacteriaceae</taxon>
        <taxon>Mesonia</taxon>
    </lineage>
</organism>
<sequence>MKTYQFFTILITVCSILNTQAQNEVEHTDNIQLDTLYANEKKSVALFFPSAIQQGVTGTENYIFTYNRDKEQYLGLLQAKRGEESNLLVVNTDGSVYSFILKYKEKLDQLNYFISKTQSIGNQIPSIKQAPFQEKSVQKFTDALYYPRFCAYLMKQERRTIGVRNRSYGIKLQVKNIIFENNELYFVIEIENKSSLDYDVNFLDFYVETRKKGKKKSLQKLLKSPIYTYHMPQKIRKGQTHQLVYVLPKFSLANDKRLKVELHEKYGERNVQLKIKNKHINNPD</sequence>
<dbReference type="AlphaFoldDB" id="A0A2W7I7S2"/>
<gene>
    <name evidence="1" type="ORF">LX95_01031</name>
</gene>
<proteinExistence type="predicted"/>
<protein>
    <submittedName>
        <fullName evidence="1">Conjugative transposon TraN protein</fullName>
    </submittedName>
</protein>
<dbReference type="EMBL" id="QKYV01000002">
    <property type="protein sequence ID" value="PZW42714.1"/>
    <property type="molecule type" value="Genomic_DNA"/>
</dbReference>
<comment type="caution">
    <text evidence="1">The sequence shown here is derived from an EMBL/GenBank/DDBJ whole genome shotgun (WGS) entry which is preliminary data.</text>
</comment>
<dbReference type="RefSeq" id="WP_111540358.1">
    <property type="nucleotide sequence ID" value="NZ_QKYV01000002.1"/>
</dbReference>